<dbReference type="AlphaFoldDB" id="A0A9N9Q2E7"/>
<gene>
    <name evidence="2" type="ORF">HYALB_00000900</name>
</gene>
<reference evidence="2" key="1">
    <citation type="submission" date="2021-07" db="EMBL/GenBank/DDBJ databases">
        <authorList>
            <person name="Durling M."/>
        </authorList>
    </citation>
    <scope>NUCLEOTIDE SEQUENCE</scope>
</reference>
<feature type="domain" description="2EXR" evidence="1">
    <location>
        <begin position="5"/>
        <end position="94"/>
    </location>
</feature>
<dbReference type="Pfam" id="PF20150">
    <property type="entry name" value="2EXR"/>
    <property type="match status" value="1"/>
</dbReference>
<dbReference type="InterPro" id="IPR045518">
    <property type="entry name" value="2EXR"/>
</dbReference>
<sequence>MEAQFHQFSKLPPELRDEIWKIAVRDPRIVKVTLRIVRRANPIYPTAPASTRLALKGTTPPMVLVNKEAKEAYMREAKSLKQEGLGLSHKICFQPTDTLLFCGIEGRKVWERRALTLLNRSRKLSFPAENDPSSSFFAGVTRLALDSAVSLPVSTISCAIGYYDLDLHLQRFPDLKRVTFVSHGCIVTEYCQKSLEEMAGSDKELQFNPPGSHPVHDPFNGPPGRQLHSGVVTEYACLGYRNVSA</sequence>
<evidence type="ECO:0000313" key="3">
    <source>
        <dbReference type="Proteomes" id="UP000701801"/>
    </source>
</evidence>
<proteinExistence type="predicted"/>
<dbReference type="OrthoDB" id="3561020at2759"/>
<accession>A0A9N9Q2E7</accession>
<protein>
    <recommendedName>
        <fullName evidence="1">2EXR domain-containing protein</fullName>
    </recommendedName>
</protein>
<evidence type="ECO:0000259" key="1">
    <source>
        <dbReference type="Pfam" id="PF20150"/>
    </source>
</evidence>
<evidence type="ECO:0000313" key="2">
    <source>
        <dbReference type="EMBL" id="CAG8970921.1"/>
    </source>
</evidence>
<dbReference type="EMBL" id="CAJVRM010000003">
    <property type="protein sequence ID" value="CAG8970921.1"/>
    <property type="molecule type" value="Genomic_DNA"/>
</dbReference>
<comment type="caution">
    <text evidence="2">The sequence shown here is derived from an EMBL/GenBank/DDBJ whole genome shotgun (WGS) entry which is preliminary data.</text>
</comment>
<dbReference type="PANTHER" id="PTHR35910">
    <property type="entry name" value="2EXR DOMAIN-CONTAINING PROTEIN"/>
    <property type="match status" value="1"/>
</dbReference>
<name>A0A9N9Q2E7_9HELO</name>
<organism evidence="2 3">
    <name type="scientific">Hymenoscyphus albidus</name>
    <dbReference type="NCBI Taxonomy" id="595503"/>
    <lineage>
        <taxon>Eukaryota</taxon>
        <taxon>Fungi</taxon>
        <taxon>Dikarya</taxon>
        <taxon>Ascomycota</taxon>
        <taxon>Pezizomycotina</taxon>
        <taxon>Leotiomycetes</taxon>
        <taxon>Helotiales</taxon>
        <taxon>Helotiaceae</taxon>
        <taxon>Hymenoscyphus</taxon>
    </lineage>
</organism>
<dbReference type="Proteomes" id="UP000701801">
    <property type="component" value="Unassembled WGS sequence"/>
</dbReference>
<keyword evidence="3" id="KW-1185">Reference proteome</keyword>
<dbReference type="PANTHER" id="PTHR35910:SF6">
    <property type="entry name" value="2EXR DOMAIN-CONTAINING PROTEIN"/>
    <property type="match status" value="1"/>
</dbReference>